<dbReference type="RefSeq" id="WP_077869827.1">
    <property type="nucleotide sequence ID" value="NZ_BKAK01000006.1"/>
</dbReference>
<dbReference type="CDD" id="cd07731">
    <property type="entry name" value="ComA-like_MBL-fold"/>
    <property type="match status" value="1"/>
</dbReference>
<dbReference type="GeneID" id="66347490"/>
<keyword evidence="1" id="KW-0677">Repeat</keyword>
<dbReference type="EMBL" id="CP073653">
    <property type="protein sequence ID" value="QUN34789.1"/>
    <property type="molecule type" value="Genomic_DNA"/>
</dbReference>
<dbReference type="Gene3D" id="3.60.15.10">
    <property type="entry name" value="Ribonuclease Z/Hydroxyacylglutathione hydrolase-like"/>
    <property type="match status" value="1"/>
</dbReference>
<dbReference type="Proteomes" id="UP000679373">
    <property type="component" value="Chromosome"/>
</dbReference>
<feature type="repeat" description="Cell wall-binding" evidence="2">
    <location>
        <begin position="197"/>
        <end position="216"/>
    </location>
</feature>
<feature type="compositionally biased region" description="Basic and acidic residues" evidence="3">
    <location>
        <begin position="69"/>
        <end position="79"/>
    </location>
</feature>
<evidence type="ECO:0000259" key="5">
    <source>
        <dbReference type="Pfam" id="PF00753"/>
    </source>
</evidence>
<protein>
    <submittedName>
        <fullName evidence="6">MBL fold metallo-hydrolase</fullName>
    </submittedName>
</protein>
<dbReference type="Pfam" id="PF19127">
    <property type="entry name" value="Choline_bind_3"/>
    <property type="match status" value="2"/>
</dbReference>
<name>A0AB74VEF2_CLOBE</name>
<proteinExistence type="predicted"/>
<keyword evidence="7" id="KW-1185">Reference proteome</keyword>
<dbReference type="PANTHER" id="PTHR30619:SF1">
    <property type="entry name" value="RECOMBINATION PROTEIN 2"/>
    <property type="match status" value="1"/>
</dbReference>
<sequence>MMTKYFKSFILFFLICLSFHLFTETIVYAEQQTNEISQKTNESTLHNSTNEDSSKNTNKDISTSVSSNESEKDSKKDTDNNNNNNNNNNNATAVPNKQEEVSIPYGWKTIDSKKYYIVSDKVLEKTGWFMEKDVNPDITSKDKGYDDKYYLDSDFSVVIGWKEIDGTWYYFNKDGILQTGWVYDNNIYYTDKNGAMETGWQKINGDTYYFDQYGHMATHKTLIDDNWYFFSDDGQLQKGLYYYKNKEYYSDDKGIMVVNTWVDSRNHKYYIKSDGSVATGKLYLNGTMEDFNSNGYYQGSDKDDKDYLFVRHLNVGNADCAFIRLPSGETVLIDTGDTTTSETLIDFLNSQNLKKDFFKSTTTSSSVQATESNTSKTSNGKGVVDYVVLTHPHSDHIGGVIDLLKNFNVGKILVPKYFEMKDFTSINDTTSSASEKEIMKHDYEVYTETMNAIKKSGVPLVTAEPKSYIDSENILQFVHADKDYPSFEAANPYQEYTLLNNNSALVYLNYHDLQELFAADIEWGAENDFLSRKALDGKEVDVLKVPHHGNPTSSSYPFIGYVNPIVGIISRAKESISTTNESYNVLTTCGVNIYETSNNPDGISVYSTKDNWNVEPAASKS</sequence>
<accession>A0AB74VEF2</accession>
<dbReference type="InterPro" id="IPR001279">
    <property type="entry name" value="Metallo-B-lactamas"/>
</dbReference>
<evidence type="ECO:0000313" key="7">
    <source>
        <dbReference type="Proteomes" id="UP000679373"/>
    </source>
</evidence>
<evidence type="ECO:0000256" key="2">
    <source>
        <dbReference type="PROSITE-ProRule" id="PRU00591"/>
    </source>
</evidence>
<dbReference type="Gene3D" id="2.10.270.10">
    <property type="entry name" value="Cholin Binding"/>
    <property type="match status" value="2"/>
</dbReference>
<feature type="domain" description="Metallo-beta-lactamase" evidence="5">
    <location>
        <begin position="315"/>
        <end position="420"/>
    </location>
</feature>
<feature type="signal peptide" evidence="4">
    <location>
        <begin position="1"/>
        <end position="29"/>
    </location>
</feature>
<feature type="compositionally biased region" description="Low complexity" evidence="3">
    <location>
        <begin position="80"/>
        <end position="90"/>
    </location>
</feature>
<dbReference type="InterPro" id="IPR052159">
    <property type="entry name" value="Competence_DNA_uptake"/>
</dbReference>
<organism evidence="6 7">
    <name type="scientific">Clostridium beijerinckii</name>
    <name type="common">Clostridium MP</name>
    <dbReference type="NCBI Taxonomy" id="1520"/>
    <lineage>
        <taxon>Bacteria</taxon>
        <taxon>Bacillati</taxon>
        <taxon>Bacillota</taxon>
        <taxon>Clostridia</taxon>
        <taxon>Eubacteriales</taxon>
        <taxon>Clostridiaceae</taxon>
        <taxon>Clostridium</taxon>
    </lineage>
</organism>
<feature type="region of interest" description="Disordered" evidence="3">
    <location>
        <begin position="38"/>
        <end position="97"/>
    </location>
</feature>
<dbReference type="PROSITE" id="PS51170">
    <property type="entry name" value="CW"/>
    <property type="match status" value="2"/>
</dbReference>
<dbReference type="InterPro" id="IPR035681">
    <property type="entry name" value="ComA-like_MBL"/>
</dbReference>
<dbReference type="InterPro" id="IPR018337">
    <property type="entry name" value="Cell_wall/Cho-bd_repeat"/>
</dbReference>
<dbReference type="AlphaFoldDB" id="A0AB74VEF2"/>
<dbReference type="Pfam" id="PF00753">
    <property type="entry name" value="Lactamase_B"/>
    <property type="match status" value="1"/>
</dbReference>
<feature type="chain" id="PRO_5044501544" evidence="4">
    <location>
        <begin position="30"/>
        <end position="621"/>
    </location>
</feature>
<dbReference type="SUPFAM" id="SSF69360">
    <property type="entry name" value="Cell wall binding repeat"/>
    <property type="match status" value="1"/>
</dbReference>
<dbReference type="PANTHER" id="PTHR30619">
    <property type="entry name" value="DNA INTERNALIZATION/COMPETENCE PROTEIN COMEC/REC2"/>
    <property type="match status" value="1"/>
</dbReference>
<reference evidence="6" key="1">
    <citation type="submission" date="2021-04" db="EMBL/GenBank/DDBJ databases">
        <title>Complete genome sequence of the type strain Clostridium beijerinckii NRRL B-598.</title>
        <authorList>
            <person name="Sedlar K."/>
            <person name="Branska B."/>
            <person name="Bezdicek M."/>
            <person name="Nykrynova M."/>
            <person name="Lengerova M."/>
            <person name="Skutkova H."/>
            <person name="Patakova P."/>
        </authorList>
    </citation>
    <scope>NUCLEOTIDE SEQUENCE</scope>
    <source>
        <strain evidence="6">DSM 791</strain>
    </source>
</reference>
<dbReference type="InterPro" id="IPR036866">
    <property type="entry name" value="RibonucZ/Hydroxyglut_hydro"/>
</dbReference>
<evidence type="ECO:0000313" key="6">
    <source>
        <dbReference type="EMBL" id="QUN34789.1"/>
    </source>
</evidence>
<feature type="repeat" description="Cell wall-binding" evidence="2">
    <location>
        <begin position="158"/>
        <end position="177"/>
    </location>
</feature>
<evidence type="ECO:0000256" key="1">
    <source>
        <dbReference type="ARBA" id="ARBA00022737"/>
    </source>
</evidence>
<keyword evidence="4" id="KW-0732">Signal</keyword>
<feature type="compositionally biased region" description="Polar residues" evidence="3">
    <location>
        <begin position="38"/>
        <end position="51"/>
    </location>
</feature>
<dbReference type="Pfam" id="PF01473">
    <property type="entry name" value="Choline_bind_1"/>
    <property type="match status" value="1"/>
</dbReference>
<evidence type="ECO:0000256" key="4">
    <source>
        <dbReference type="SAM" id="SignalP"/>
    </source>
</evidence>
<gene>
    <name evidence="6" type="ORF">KEC93_23165</name>
</gene>
<dbReference type="SUPFAM" id="SSF56281">
    <property type="entry name" value="Metallo-hydrolase/oxidoreductase"/>
    <property type="match status" value="1"/>
</dbReference>
<evidence type="ECO:0000256" key="3">
    <source>
        <dbReference type="SAM" id="MobiDB-lite"/>
    </source>
</evidence>